<evidence type="ECO:0000313" key="2">
    <source>
        <dbReference type="EMBL" id="KAJ8391353.1"/>
    </source>
</evidence>
<keyword evidence="3" id="KW-1185">Reference proteome</keyword>
<feature type="compositionally biased region" description="Basic residues" evidence="1">
    <location>
        <begin position="240"/>
        <end position="252"/>
    </location>
</feature>
<dbReference type="EMBL" id="JAINUG010000158">
    <property type="protein sequence ID" value="KAJ8391353.1"/>
    <property type="molecule type" value="Genomic_DNA"/>
</dbReference>
<accession>A0AAD7RWB0</accession>
<dbReference type="Proteomes" id="UP001221898">
    <property type="component" value="Unassembled WGS sequence"/>
</dbReference>
<evidence type="ECO:0000256" key="1">
    <source>
        <dbReference type="SAM" id="MobiDB-lite"/>
    </source>
</evidence>
<gene>
    <name evidence="2" type="ORF">AAFF_G00089830</name>
</gene>
<dbReference type="AlphaFoldDB" id="A0AAD7RWB0"/>
<protein>
    <submittedName>
        <fullName evidence="2">Uncharacterized protein</fullName>
    </submittedName>
</protein>
<reference evidence="2" key="1">
    <citation type="journal article" date="2023" name="Science">
        <title>Genome structures resolve the early diversification of teleost fishes.</title>
        <authorList>
            <person name="Parey E."/>
            <person name="Louis A."/>
            <person name="Montfort J."/>
            <person name="Bouchez O."/>
            <person name="Roques C."/>
            <person name="Iampietro C."/>
            <person name="Lluch J."/>
            <person name="Castinel A."/>
            <person name="Donnadieu C."/>
            <person name="Desvignes T."/>
            <person name="Floi Bucao C."/>
            <person name="Jouanno E."/>
            <person name="Wen M."/>
            <person name="Mejri S."/>
            <person name="Dirks R."/>
            <person name="Jansen H."/>
            <person name="Henkel C."/>
            <person name="Chen W.J."/>
            <person name="Zahm M."/>
            <person name="Cabau C."/>
            <person name="Klopp C."/>
            <person name="Thompson A.W."/>
            <person name="Robinson-Rechavi M."/>
            <person name="Braasch I."/>
            <person name="Lecointre G."/>
            <person name="Bobe J."/>
            <person name="Postlethwait J.H."/>
            <person name="Berthelot C."/>
            <person name="Roest Crollius H."/>
            <person name="Guiguen Y."/>
        </authorList>
    </citation>
    <scope>NUCLEOTIDE SEQUENCE</scope>
    <source>
        <strain evidence="2">NC1722</strain>
    </source>
</reference>
<comment type="caution">
    <text evidence="2">The sequence shown here is derived from an EMBL/GenBank/DDBJ whole genome shotgun (WGS) entry which is preliminary data.</text>
</comment>
<organism evidence="2 3">
    <name type="scientific">Aldrovandia affinis</name>
    <dbReference type="NCBI Taxonomy" id="143900"/>
    <lineage>
        <taxon>Eukaryota</taxon>
        <taxon>Metazoa</taxon>
        <taxon>Chordata</taxon>
        <taxon>Craniata</taxon>
        <taxon>Vertebrata</taxon>
        <taxon>Euteleostomi</taxon>
        <taxon>Actinopterygii</taxon>
        <taxon>Neopterygii</taxon>
        <taxon>Teleostei</taxon>
        <taxon>Notacanthiformes</taxon>
        <taxon>Halosauridae</taxon>
        <taxon>Aldrovandia</taxon>
    </lineage>
</organism>
<name>A0AAD7RWB0_9TELE</name>
<evidence type="ECO:0000313" key="3">
    <source>
        <dbReference type="Proteomes" id="UP001221898"/>
    </source>
</evidence>
<sequence>MANFAEINKLTNIQANTKTFTCQDIEAILFPSMGAMDDSINDSMETLSKKLTYLLHGTTLSEYIRAKRIPRGLRIQKKPTLGYTDDNFCIKWCEILNKASLDLTALIIEFVQNEPEMDQAINSTEQLLKESTTELDFKLLKETLECTINQYQQEIQRAKLHKFKRDTMDYRDGHVYPWLNRKQERSRRLRETSASSTSEAPSDSDTDFLGPRRMVTTRSQVAWRGRCGAGASEDQDARPYHTRPHPRKNYKD</sequence>
<feature type="compositionally biased region" description="Low complexity" evidence="1">
    <location>
        <begin position="192"/>
        <end position="203"/>
    </location>
</feature>
<feature type="region of interest" description="Disordered" evidence="1">
    <location>
        <begin position="186"/>
        <end position="252"/>
    </location>
</feature>
<proteinExistence type="predicted"/>